<dbReference type="EMBL" id="BRXX01000270">
    <property type="protein sequence ID" value="GMI01691.1"/>
    <property type="molecule type" value="Genomic_DNA"/>
</dbReference>
<accession>A0A9W7F490</accession>
<name>A0A9W7F490_9STRA</name>
<organism evidence="2 3">
    <name type="scientific">Triparma verrucosa</name>
    <dbReference type="NCBI Taxonomy" id="1606542"/>
    <lineage>
        <taxon>Eukaryota</taxon>
        <taxon>Sar</taxon>
        <taxon>Stramenopiles</taxon>
        <taxon>Ochrophyta</taxon>
        <taxon>Bolidophyceae</taxon>
        <taxon>Parmales</taxon>
        <taxon>Triparmaceae</taxon>
        <taxon>Triparma</taxon>
    </lineage>
</organism>
<feature type="domain" description="COMM" evidence="1">
    <location>
        <begin position="127"/>
        <end position="195"/>
    </location>
</feature>
<evidence type="ECO:0000313" key="2">
    <source>
        <dbReference type="EMBL" id="GMI01691.1"/>
    </source>
</evidence>
<dbReference type="Proteomes" id="UP001165160">
    <property type="component" value="Unassembled WGS sequence"/>
</dbReference>
<protein>
    <recommendedName>
        <fullName evidence="1">COMM domain-containing protein</fullName>
    </recommendedName>
</protein>
<dbReference type="PROSITE" id="PS51269">
    <property type="entry name" value="COMM"/>
    <property type="match status" value="1"/>
</dbReference>
<sequence>MSLSHLSHLSSAQNKSSLAGLLNRTVMYLPTIHPSPYPPAPVSSIMTSFDLNANAQESLYLAMRKFCSLVLSQHTSASDTSSYIRELLSASAKDLDPKLVELLVAVVPNLCQTWRAASLKNSPSPPKLTTIDWRVSLPRSQTDSSVSTGATLMLNLGVEEGDGEGRKLQLEMDKAGVDTLLDGLGKIKDQLNKAL</sequence>
<gene>
    <name evidence="2" type="ORF">TrVE_jg7169</name>
</gene>
<proteinExistence type="predicted"/>
<keyword evidence="3" id="KW-1185">Reference proteome</keyword>
<reference evidence="3" key="1">
    <citation type="journal article" date="2023" name="Commun. Biol.">
        <title>Genome analysis of Parmales, the sister group of diatoms, reveals the evolutionary specialization of diatoms from phago-mixotrophs to photoautotrophs.</title>
        <authorList>
            <person name="Ban H."/>
            <person name="Sato S."/>
            <person name="Yoshikawa S."/>
            <person name="Yamada K."/>
            <person name="Nakamura Y."/>
            <person name="Ichinomiya M."/>
            <person name="Sato N."/>
            <person name="Blanc-Mathieu R."/>
            <person name="Endo H."/>
            <person name="Kuwata A."/>
            <person name="Ogata H."/>
        </authorList>
    </citation>
    <scope>NUCLEOTIDE SEQUENCE [LARGE SCALE GENOMIC DNA]</scope>
    <source>
        <strain evidence="3">NIES 3699</strain>
    </source>
</reference>
<dbReference type="AlphaFoldDB" id="A0A9W7F490"/>
<dbReference type="InterPro" id="IPR017920">
    <property type="entry name" value="COMM"/>
</dbReference>
<comment type="caution">
    <text evidence="2">The sequence shown here is derived from an EMBL/GenBank/DDBJ whole genome shotgun (WGS) entry which is preliminary data.</text>
</comment>
<evidence type="ECO:0000259" key="1">
    <source>
        <dbReference type="PROSITE" id="PS51269"/>
    </source>
</evidence>
<evidence type="ECO:0000313" key="3">
    <source>
        <dbReference type="Proteomes" id="UP001165160"/>
    </source>
</evidence>
<dbReference type="Pfam" id="PF07258">
    <property type="entry name" value="COMM_domain"/>
    <property type="match status" value="1"/>
</dbReference>